<evidence type="ECO:0000313" key="8">
    <source>
        <dbReference type="Proteomes" id="UP000249061"/>
    </source>
</evidence>
<evidence type="ECO:0000256" key="2">
    <source>
        <dbReference type="ARBA" id="ARBA00007749"/>
    </source>
</evidence>
<dbReference type="InterPro" id="IPR036866">
    <property type="entry name" value="RibonucZ/Hydroxyglut_hydro"/>
</dbReference>
<comment type="similarity">
    <text evidence="2">Belongs to the metallo-beta-lactamase superfamily.</text>
</comment>
<dbReference type="SUPFAM" id="SSF56281">
    <property type="entry name" value="Metallo-hydrolase/oxidoreductase"/>
    <property type="match status" value="1"/>
</dbReference>
<organism evidence="7 8">
    <name type="scientific">Archangium gephyra</name>
    <dbReference type="NCBI Taxonomy" id="48"/>
    <lineage>
        <taxon>Bacteria</taxon>
        <taxon>Pseudomonadati</taxon>
        <taxon>Myxococcota</taxon>
        <taxon>Myxococcia</taxon>
        <taxon>Myxococcales</taxon>
        <taxon>Cystobacterineae</taxon>
        <taxon>Archangiaceae</taxon>
        <taxon>Archangium</taxon>
    </lineage>
</organism>
<dbReference type="EMBL" id="QFQP01000004">
    <property type="protein sequence ID" value="PZR16132.1"/>
    <property type="molecule type" value="Genomic_DNA"/>
</dbReference>
<comment type="caution">
    <text evidence="7">The sequence shown here is derived from an EMBL/GenBank/DDBJ whole genome shotgun (WGS) entry which is preliminary data.</text>
</comment>
<evidence type="ECO:0000259" key="6">
    <source>
        <dbReference type="SMART" id="SM00849"/>
    </source>
</evidence>
<feature type="domain" description="Metallo-beta-lactamase" evidence="6">
    <location>
        <begin position="80"/>
        <end position="284"/>
    </location>
</feature>
<dbReference type="Proteomes" id="UP000249061">
    <property type="component" value="Unassembled WGS sequence"/>
</dbReference>
<protein>
    <submittedName>
        <fullName evidence="7">MBL fold metallo-hydrolase</fullName>
    </submittedName>
</protein>
<proteinExistence type="inferred from homology"/>
<accession>A0A2W5TN95</accession>
<dbReference type="InterPro" id="IPR001279">
    <property type="entry name" value="Metallo-B-lactamas"/>
</dbReference>
<gene>
    <name evidence="7" type="ORF">DI536_07530</name>
</gene>
<keyword evidence="4 7" id="KW-0378">Hydrolase</keyword>
<sequence>MKKLRVVLGALVAMLLTTYLVFFATSPSPGDGYTIDLEGLRGTAGTDELPTDVRVLHVADGSMPAFAAVAGAGPSSLNAVYASFQIVTPDAGFVIVDTAYDRAGFDAMGAGAVTTFHDDAWATLDKAMATAAAIVVTHEHPDHLGGAARSKNPEVRKTGRLLVTQAQIDFGVKEPMTGLSAEAVKDLTPITYDRLYRVVPGVALQRAPGHSPGSQLIYVKRADGKELLFVGDVAWNERSLDEGRMRPLLLSLFLGEDRRQVIDQIGALQKLRKEHPEVQLVVAHDGDALARLVGTGAVKEGFVD</sequence>
<reference evidence="7 8" key="1">
    <citation type="submission" date="2017-08" db="EMBL/GenBank/DDBJ databases">
        <title>Infants hospitalized years apart are colonized by the same room-sourced microbial strains.</title>
        <authorList>
            <person name="Brooks B."/>
            <person name="Olm M.R."/>
            <person name="Firek B.A."/>
            <person name="Baker R."/>
            <person name="Thomas B.C."/>
            <person name="Morowitz M.J."/>
            <person name="Banfield J.F."/>
        </authorList>
    </citation>
    <scope>NUCLEOTIDE SEQUENCE [LARGE SCALE GENOMIC DNA]</scope>
    <source>
        <strain evidence="7">S2_003_000_R2_14</strain>
    </source>
</reference>
<keyword evidence="3" id="KW-0479">Metal-binding</keyword>
<dbReference type="GO" id="GO:0046872">
    <property type="term" value="F:metal ion binding"/>
    <property type="evidence" value="ECO:0007669"/>
    <property type="project" value="UniProtKB-KW"/>
</dbReference>
<name>A0A2W5TN95_9BACT</name>
<dbReference type="GO" id="GO:0016787">
    <property type="term" value="F:hydrolase activity"/>
    <property type="evidence" value="ECO:0007669"/>
    <property type="project" value="UniProtKB-KW"/>
</dbReference>
<evidence type="ECO:0000313" key="7">
    <source>
        <dbReference type="EMBL" id="PZR16132.1"/>
    </source>
</evidence>
<comment type="cofactor">
    <cofactor evidence="1">
        <name>Zn(2+)</name>
        <dbReference type="ChEBI" id="CHEBI:29105"/>
    </cofactor>
</comment>
<evidence type="ECO:0000256" key="1">
    <source>
        <dbReference type="ARBA" id="ARBA00001947"/>
    </source>
</evidence>
<dbReference type="PANTHER" id="PTHR42978">
    <property type="entry name" value="QUORUM-QUENCHING LACTONASE YTNP-RELATED-RELATED"/>
    <property type="match status" value="1"/>
</dbReference>
<keyword evidence="5" id="KW-0862">Zinc</keyword>
<dbReference type="SMART" id="SM00849">
    <property type="entry name" value="Lactamase_B"/>
    <property type="match status" value="1"/>
</dbReference>
<dbReference type="Gene3D" id="3.60.15.10">
    <property type="entry name" value="Ribonuclease Z/Hydroxyacylglutathione hydrolase-like"/>
    <property type="match status" value="1"/>
</dbReference>
<dbReference type="AlphaFoldDB" id="A0A2W5TN95"/>
<evidence type="ECO:0000256" key="5">
    <source>
        <dbReference type="ARBA" id="ARBA00022833"/>
    </source>
</evidence>
<dbReference type="InterPro" id="IPR051013">
    <property type="entry name" value="MBL_superfamily_lactonases"/>
</dbReference>
<dbReference type="PANTHER" id="PTHR42978:SF2">
    <property type="entry name" value="102 KBASES UNSTABLE REGION: FROM 1 TO 119443"/>
    <property type="match status" value="1"/>
</dbReference>
<evidence type="ECO:0000256" key="4">
    <source>
        <dbReference type="ARBA" id="ARBA00022801"/>
    </source>
</evidence>
<evidence type="ECO:0000256" key="3">
    <source>
        <dbReference type="ARBA" id="ARBA00022723"/>
    </source>
</evidence>